<keyword evidence="6 11" id="KW-0378">Hydrolase</keyword>
<reference evidence="15 17" key="2">
    <citation type="submission" date="2018-07" db="EMBL/GenBank/DDBJ databases">
        <title>Draft Genome Assemblies for Five Robust Yarrowia lipolytica Strains Exhibiting High Lipid Production and Pentose Sugar Utilization and Sugar Alcohol Secretion from Undetoxified Lignocellulosic Biomass Hydrolysates.</title>
        <authorList>
            <consortium name="DOE Joint Genome Institute"/>
            <person name="Walker C."/>
            <person name="Ryu S."/>
            <person name="Na H."/>
            <person name="Zane M."/>
            <person name="LaButti K."/>
            <person name="Lipzen A."/>
            <person name="Haridas S."/>
            <person name="Barry K."/>
            <person name="Grigoriev I.V."/>
            <person name="Quarterman J."/>
            <person name="Slininger P."/>
            <person name="Dien B."/>
            <person name="Trinh C.T."/>
        </authorList>
    </citation>
    <scope>NUCLEOTIDE SEQUENCE [LARGE SCALE GENOMIC DNA]</scope>
    <source>
        <strain evidence="15 17">YB392</strain>
    </source>
</reference>
<dbReference type="eggNOG" id="ENOG502QTKT">
    <property type="taxonomic scope" value="Eukaryota"/>
</dbReference>
<evidence type="ECO:0000256" key="10">
    <source>
        <dbReference type="RuleBase" id="RU004335"/>
    </source>
</evidence>
<feature type="region of interest" description="Disordered" evidence="12">
    <location>
        <begin position="107"/>
        <end position="164"/>
    </location>
</feature>
<sequence>MKFSTALLALAAVATAQPIVGHHAHHQHKREAGIETVFVQVTNYVDANGNAVDANGNPVQVATQAPQAPSPTAQVEAKVTAAAAAPAQEQKEGGSFAAWWSNMWEPAGQSTSAAAPKSSPSATQKQEEAAAAPSSSSEAPKSSASSSSSSSSGSQGVPQSDSSFPGGALGMVYSPYNSDGTCKDAGAVKSDLAKLSNYEVIRIYGTDCNQVPNVLAAIAPHQKIFAGVFDVNDVDNSLKAISDAVKAHGGWDVVHTVSIGNELVNNGAMTASAMNQITNSSRQKLRNYGYQGPVVSVDTFIAVINNPELCDASDYMAVNAHAFFDGHIKAEDAGEWAVQQTQRVWTACNGKKEVMIAESGWPSSGGTNGVAVPSKDNQNKAIQSLKSAIGNDCILFTAFNDYWKSPGAFAAEQYWGIFSN</sequence>
<dbReference type="FunFam" id="3.20.20.80:FF:000111">
    <property type="entry name" value="Soluble cell wall protein"/>
    <property type="match status" value="1"/>
</dbReference>
<dbReference type="InterPro" id="IPR017853">
    <property type="entry name" value="GH"/>
</dbReference>
<keyword evidence="8 11" id="KW-0326">Glycosidase</keyword>
<dbReference type="Proteomes" id="UP000182444">
    <property type="component" value="Chromosome 1D"/>
</dbReference>
<keyword evidence="9" id="KW-0961">Cell wall biogenesis/degradation</keyword>
<dbReference type="InterPro" id="IPR050732">
    <property type="entry name" value="Beta-glucan_modifiers"/>
</dbReference>
<dbReference type="GO" id="GO:0009986">
    <property type="term" value="C:cell surface"/>
    <property type="evidence" value="ECO:0007669"/>
    <property type="project" value="TreeGrafter"/>
</dbReference>
<keyword evidence="7" id="KW-0325">Glycoprotein</keyword>
<dbReference type="PROSITE" id="PS00587">
    <property type="entry name" value="GLYCOSYL_HYDROL_F17"/>
    <property type="match status" value="1"/>
</dbReference>
<evidence type="ECO:0000256" key="7">
    <source>
        <dbReference type="ARBA" id="ARBA00023180"/>
    </source>
</evidence>
<dbReference type="OrthoDB" id="941679at2759"/>
<evidence type="ECO:0000313" key="17">
    <source>
        <dbReference type="Proteomes" id="UP000256601"/>
    </source>
</evidence>
<evidence type="ECO:0000256" key="6">
    <source>
        <dbReference type="ARBA" id="ARBA00022801"/>
    </source>
</evidence>
<feature type="signal peptide" evidence="13">
    <location>
        <begin position="1"/>
        <end position="16"/>
    </location>
</feature>
<dbReference type="GO" id="GO:0071555">
    <property type="term" value="P:cell wall organization"/>
    <property type="evidence" value="ECO:0007669"/>
    <property type="project" value="UniProtKB-KW"/>
</dbReference>
<organism evidence="14 16">
    <name type="scientific">Yarrowia lipolytica</name>
    <name type="common">Candida lipolytica</name>
    <dbReference type="NCBI Taxonomy" id="4952"/>
    <lineage>
        <taxon>Eukaryota</taxon>
        <taxon>Fungi</taxon>
        <taxon>Dikarya</taxon>
        <taxon>Ascomycota</taxon>
        <taxon>Saccharomycotina</taxon>
        <taxon>Dipodascomycetes</taxon>
        <taxon>Dipodascales</taxon>
        <taxon>Dipodascales incertae sedis</taxon>
        <taxon>Yarrowia</taxon>
    </lineage>
</organism>
<dbReference type="EMBL" id="CP017556">
    <property type="protein sequence ID" value="AOW04382.1"/>
    <property type="molecule type" value="Genomic_DNA"/>
</dbReference>
<name>A0A1D8NFH6_YARLL</name>
<feature type="region of interest" description="Disordered" evidence="12">
    <location>
        <begin position="62"/>
        <end position="92"/>
    </location>
</feature>
<evidence type="ECO:0000256" key="4">
    <source>
        <dbReference type="ARBA" id="ARBA00022525"/>
    </source>
</evidence>
<evidence type="ECO:0000313" key="15">
    <source>
        <dbReference type="EMBL" id="RDW26177.1"/>
    </source>
</evidence>
<dbReference type="Pfam" id="PF00332">
    <property type="entry name" value="Glyco_hydro_17"/>
    <property type="match status" value="1"/>
</dbReference>
<dbReference type="RefSeq" id="XP_503083.1">
    <property type="nucleotide sequence ID" value="XM_503083.1"/>
</dbReference>
<dbReference type="PANTHER" id="PTHR16631:SF14">
    <property type="entry name" value="FAMILY 17 GLUCOSIDASE SCW10-RELATED"/>
    <property type="match status" value="1"/>
</dbReference>
<keyword evidence="4" id="KW-0964">Secreted</keyword>
<accession>A0A1D8NFH6</accession>
<evidence type="ECO:0000313" key="16">
    <source>
        <dbReference type="Proteomes" id="UP000182444"/>
    </source>
</evidence>
<dbReference type="VEuPathDB" id="FungiDB:YALI1_D26263g"/>
<keyword evidence="3" id="KW-0134">Cell wall</keyword>
<dbReference type="InterPro" id="IPR000490">
    <property type="entry name" value="Glyco_hydro_17"/>
</dbReference>
<dbReference type="GO" id="GO:0009277">
    <property type="term" value="C:fungal-type cell wall"/>
    <property type="evidence" value="ECO:0007669"/>
    <property type="project" value="UniProtKB-ARBA"/>
</dbReference>
<evidence type="ECO:0000256" key="11">
    <source>
        <dbReference type="RuleBase" id="RU004336"/>
    </source>
</evidence>
<evidence type="ECO:0000256" key="12">
    <source>
        <dbReference type="SAM" id="MobiDB-lite"/>
    </source>
</evidence>
<evidence type="ECO:0000313" key="14">
    <source>
        <dbReference type="EMBL" id="AOW04382.1"/>
    </source>
</evidence>
<dbReference type="GO" id="GO:0042973">
    <property type="term" value="F:glucan endo-1,3-beta-D-glucosidase activity"/>
    <property type="evidence" value="ECO:0007669"/>
    <property type="project" value="TreeGrafter"/>
</dbReference>
<gene>
    <name evidence="15" type="ORF">B0I71DRAFT_33555</name>
    <name evidence="14" type="ORF">YALI1_D26263g</name>
</gene>
<evidence type="ECO:0000256" key="13">
    <source>
        <dbReference type="SAM" id="SignalP"/>
    </source>
</evidence>
<dbReference type="PANTHER" id="PTHR16631">
    <property type="entry name" value="GLUCAN 1,3-BETA-GLUCOSIDASE"/>
    <property type="match status" value="1"/>
</dbReference>
<dbReference type="VEuPathDB" id="FungiDB:YALI0_D20680g"/>
<reference evidence="14 16" key="1">
    <citation type="journal article" date="2016" name="PLoS ONE">
        <title>Sequence Assembly of Yarrowia lipolytica Strain W29/CLIB89 Shows Transposable Element Diversity.</title>
        <authorList>
            <person name="Magnan C."/>
            <person name="Yu J."/>
            <person name="Chang I."/>
            <person name="Jahn E."/>
            <person name="Kanomata Y."/>
            <person name="Wu J."/>
            <person name="Zeller M."/>
            <person name="Oakes M."/>
            <person name="Baldi P."/>
            <person name="Sandmeyer S."/>
        </authorList>
    </citation>
    <scope>NUCLEOTIDE SEQUENCE [LARGE SCALE GENOMIC DNA]</scope>
    <source>
        <strain evidence="14">CLIB89</strain>
        <strain evidence="16">CLIB89(W29)</strain>
    </source>
</reference>
<evidence type="ECO:0000256" key="9">
    <source>
        <dbReference type="ARBA" id="ARBA00023316"/>
    </source>
</evidence>
<dbReference type="KEGG" id="yli:2910156"/>
<dbReference type="GO" id="GO:0005975">
    <property type="term" value="P:carbohydrate metabolic process"/>
    <property type="evidence" value="ECO:0007669"/>
    <property type="project" value="InterPro"/>
</dbReference>
<feature type="chain" id="PRO_5036306640" evidence="13">
    <location>
        <begin position="17"/>
        <end position="420"/>
    </location>
</feature>
<evidence type="ECO:0000256" key="1">
    <source>
        <dbReference type="ARBA" id="ARBA00004191"/>
    </source>
</evidence>
<feature type="compositionally biased region" description="Low complexity" evidence="12">
    <location>
        <begin position="62"/>
        <end position="88"/>
    </location>
</feature>
<comment type="similarity">
    <text evidence="2 10">Belongs to the glycosyl hydrolase 17 family.</text>
</comment>
<dbReference type="GO" id="GO:0005576">
    <property type="term" value="C:extracellular region"/>
    <property type="evidence" value="ECO:0007669"/>
    <property type="project" value="TreeGrafter"/>
</dbReference>
<evidence type="ECO:0000256" key="2">
    <source>
        <dbReference type="ARBA" id="ARBA00008773"/>
    </source>
</evidence>
<comment type="subcellular location">
    <subcellularLocation>
        <location evidence="1">Secreted</location>
        <location evidence="1">Cell wall</location>
    </subcellularLocation>
</comment>
<dbReference type="Gene3D" id="3.20.20.80">
    <property type="entry name" value="Glycosidases"/>
    <property type="match status" value="1"/>
</dbReference>
<feature type="compositionally biased region" description="Low complexity" evidence="12">
    <location>
        <begin position="109"/>
        <end position="163"/>
    </location>
</feature>
<dbReference type="GeneID" id="2910156"/>
<dbReference type="Proteomes" id="UP000256601">
    <property type="component" value="Unassembled WGS sequence"/>
</dbReference>
<proteinExistence type="inferred from homology"/>
<evidence type="ECO:0000256" key="5">
    <source>
        <dbReference type="ARBA" id="ARBA00022729"/>
    </source>
</evidence>
<dbReference type="SUPFAM" id="SSF51445">
    <property type="entry name" value="(Trans)glycosidases"/>
    <property type="match status" value="1"/>
</dbReference>
<evidence type="ECO:0000256" key="8">
    <source>
        <dbReference type="ARBA" id="ARBA00023295"/>
    </source>
</evidence>
<dbReference type="EMBL" id="KZ858984">
    <property type="protein sequence ID" value="RDW26177.1"/>
    <property type="molecule type" value="Genomic_DNA"/>
</dbReference>
<protein>
    <submittedName>
        <fullName evidence="15">Glycoside hydrolase superfamily</fullName>
    </submittedName>
</protein>
<dbReference type="OMA" id="NTFGAEK"/>
<evidence type="ECO:0000256" key="3">
    <source>
        <dbReference type="ARBA" id="ARBA00022512"/>
    </source>
</evidence>
<keyword evidence="5 13" id="KW-0732">Signal</keyword>
<dbReference type="AlphaFoldDB" id="A0A1D8NFH6"/>